<dbReference type="Proteomes" id="UP000193335">
    <property type="component" value="Unassembled WGS sequence"/>
</dbReference>
<feature type="region of interest" description="Disordered" evidence="1">
    <location>
        <begin position="1"/>
        <end position="25"/>
    </location>
</feature>
<name>A0A1Y2J7N3_BRAJP</name>
<dbReference type="EMBL" id="NAFL01000286">
    <property type="protein sequence ID" value="OSJ22137.1"/>
    <property type="molecule type" value="Genomic_DNA"/>
</dbReference>
<organism evidence="2 3">
    <name type="scientific">Bradyrhizobium japonicum</name>
    <dbReference type="NCBI Taxonomy" id="375"/>
    <lineage>
        <taxon>Bacteria</taxon>
        <taxon>Pseudomonadati</taxon>
        <taxon>Pseudomonadota</taxon>
        <taxon>Alphaproteobacteria</taxon>
        <taxon>Hyphomicrobiales</taxon>
        <taxon>Nitrobacteraceae</taxon>
        <taxon>Bradyrhizobium</taxon>
    </lineage>
</organism>
<sequence>MASKKENPALAARGNPVTVQADGSNTPEYALDTLRAQYLAEIFALPATTALTVAELAFGEAR</sequence>
<evidence type="ECO:0000256" key="1">
    <source>
        <dbReference type="SAM" id="MobiDB-lite"/>
    </source>
</evidence>
<protein>
    <submittedName>
        <fullName evidence="2">Uncharacterized protein</fullName>
    </submittedName>
</protein>
<proteinExistence type="predicted"/>
<gene>
    <name evidence="2" type="ORF">BSZ19_46970</name>
</gene>
<evidence type="ECO:0000313" key="2">
    <source>
        <dbReference type="EMBL" id="OSJ22137.1"/>
    </source>
</evidence>
<accession>A0A1Y2J7N3</accession>
<dbReference type="RefSeq" id="WP_085405427.1">
    <property type="nucleotide sequence ID" value="NZ_NAFL01000286.1"/>
</dbReference>
<comment type="caution">
    <text evidence="2">The sequence shown here is derived from an EMBL/GenBank/DDBJ whole genome shotgun (WGS) entry which is preliminary data.</text>
</comment>
<dbReference type="AlphaFoldDB" id="A0A1Y2J7N3"/>
<reference evidence="2 3" key="1">
    <citation type="submission" date="2017-03" db="EMBL/GenBank/DDBJ databases">
        <title>Whole genome sequences of fourteen strains of Bradyrhizobium canariense and one strain of Bradyrhizobium japonicum isolated from Lupinus (Papilionoideae: Genisteae) species in Algeria.</title>
        <authorList>
            <person name="Crovadore J."/>
            <person name="Chekireb D."/>
            <person name="Brachmann A."/>
            <person name="Chablais R."/>
            <person name="Cochard B."/>
            <person name="Lefort F."/>
        </authorList>
    </citation>
    <scope>NUCLEOTIDE SEQUENCE [LARGE SCALE GENOMIC DNA]</scope>
    <source>
        <strain evidence="2 3">UBMA197</strain>
    </source>
</reference>
<evidence type="ECO:0000313" key="3">
    <source>
        <dbReference type="Proteomes" id="UP000193335"/>
    </source>
</evidence>